<dbReference type="InterPro" id="IPR002912">
    <property type="entry name" value="ACT_dom"/>
</dbReference>
<dbReference type="SUPFAM" id="SSF53850">
    <property type="entry name" value="Periplasmic binding protein-like II"/>
    <property type="match status" value="1"/>
</dbReference>
<dbReference type="InterPro" id="IPR045865">
    <property type="entry name" value="ACT-like_dom_sf"/>
</dbReference>
<evidence type="ECO:0000256" key="9">
    <source>
        <dbReference type="ARBA" id="ARBA00022490"/>
    </source>
</evidence>
<dbReference type="PROSITE" id="PS51168">
    <property type="entry name" value="CHORISMATE_MUT_2"/>
    <property type="match status" value="1"/>
</dbReference>
<evidence type="ECO:0000256" key="19">
    <source>
        <dbReference type="PIRSR" id="PIRSR001500-2"/>
    </source>
</evidence>
<comment type="caution">
    <text evidence="23">The sequence shown here is derived from an EMBL/GenBank/DDBJ whole genome shotgun (WGS) entry which is preliminary data.</text>
</comment>
<evidence type="ECO:0000256" key="2">
    <source>
        <dbReference type="ARBA" id="ARBA00002364"/>
    </source>
</evidence>
<evidence type="ECO:0000256" key="5">
    <source>
        <dbReference type="ARBA" id="ARBA00004817"/>
    </source>
</evidence>
<feature type="domain" description="ACT" evidence="22">
    <location>
        <begin position="294"/>
        <end position="369"/>
    </location>
</feature>
<dbReference type="Gene3D" id="3.30.70.260">
    <property type="match status" value="1"/>
</dbReference>
<keyword evidence="12" id="KW-0584">Phenylalanine biosynthesis</keyword>
<dbReference type="FunFam" id="3.30.70.260:FF:000012">
    <property type="entry name" value="Prephenate dehydratase"/>
    <property type="match status" value="1"/>
</dbReference>
<evidence type="ECO:0000256" key="7">
    <source>
        <dbReference type="ARBA" id="ARBA00013147"/>
    </source>
</evidence>
<dbReference type="PANTHER" id="PTHR21022:SF19">
    <property type="entry name" value="PREPHENATE DEHYDRATASE-RELATED"/>
    <property type="match status" value="1"/>
</dbReference>
<dbReference type="InterPro" id="IPR036263">
    <property type="entry name" value="Chorismate_II_sf"/>
</dbReference>
<dbReference type="PROSITE" id="PS51171">
    <property type="entry name" value="PREPHENATE_DEHYDR_3"/>
    <property type="match status" value="1"/>
</dbReference>
<comment type="subcellular location">
    <subcellularLocation>
        <location evidence="3">Cytoplasm</location>
    </subcellularLocation>
</comment>
<dbReference type="InterPro" id="IPR008242">
    <property type="entry name" value="Chor_mutase/pphenate_deHydtase"/>
</dbReference>
<dbReference type="Pfam" id="PF01842">
    <property type="entry name" value="ACT"/>
    <property type="match status" value="1"/>
</dbReference>
<comment type="pathway">
    <text evidence="5">Metabolic intermediate biosynthesis; prephenate biosynthesis; prephenate from chorismate: step 1/1.</text>
</comment>
<dbReference type="GO" id="GO:0046417">
    <property type="term" value="P:chorismate metabolic process"/>
    <property type="evidence" value="ECO:0007669"/>
    <property type="project" value="InterPro"/>
</dbReference>
<evidence type="ECO:0000313" key="23">
    <source>
        <dbReference type="EMBL" id="MBB6523422.1"/>
    </source>
</evidence>
<evidence type="ECO:0000256" key="18">
    <source>
        <dbReference type="ARBA" id="ARBA00047848"/>
    </source>
</evidence>
<keyword evidence="15" id="KW-0511">Multifunctional enzyme</keyword>
<dbReference type="FunFam" id="1.20.59.10:FF:000004">
    <property type="entry name" value="Prephenate dehydratase"/>
    <property type="match status" value="1"/>
</dbReference>
<evidence type="ECO:0000256" key="4">
    <source>
        <dbReference type="ARBA" id="ARBA00004741"/>
    </source>
</evidence>
<dbReference type="UniPathway" id="UPA00121">
    <property type="reaction ID" value="UER00345"/>
</dbReference>
<dbReference type="InterPro" id="IPR002701">
    <property type="entry name" value="CM_II_prokaryot"/>
</dbReference>
<evidence type="ECO:0000256" key="1">
    <source>
        <dbReference type="ARBA" id="ARBA00000824"/>
    </source>
</evidence>
<keyword evidence="24" id="KW-1185">Reference proteome</keyword>
<protein>
    <recommendedName>
        <fullName evidence="8">Bifunctional chorismate mutase/prephenate dehydratase</fullName>
        <ecNumber evidence="7">4.2.1.51</ecNumber>
        <ecNumber evidence="6">5.4.99.5</ecNumber>
    </recommendedName>
    <alternativeName>
        <fullName evidence="17">Chorismate mutase-prephenate dehydratase</fullName>
    </alternativeName>
    <alternativeName>
        <fullName evidence="16">p-protein</fullName>
    </alternativeName>
</protein>
<dbReference type="SMART" id="SM00830">
    <property type="entry name" value="CM_2"/>
    <property type="match status" value="1"/>
</dbReference>
<dbReference type="EMBL" id="JACHHT010000003">
    <property type="protein sequence ID" value="MBB6523422.1"/>
    <property type="molecule type" value="Genomic_DNA"/>
</dbReference>
<evidence type="ECO:0000256" key="15">
    <source>
        <dbReference type="ARBA" id="ARBA00023268"/>
    </source>
</evidence>
<evidence type="ECO:0000256" key="14">
    <source>
        <dbReference type="ARBA" id="ARBA00023239"/>
    </source>
</evidence>
<dbReference type="PROSITE" id="PS51671">
    <property type="entry name" value="ACT"/>
    <property type="match status" value="1"/>
</dbReference>
<evidence type="ECO:0000256" key="10">
    <source>
        <dbReference type="ARBA" id="ARBA00022605"/>
    </source>
</evidence>
<dbReference type="GO" id="GO:0005737">
    <property type="term" value="C:cytoplasm"/>
    <property type="evidence" value="ECO:0007669"/>
    <property type="project" value="UniProtKB-SubCell"/>
</dbReference>
<dbReference type="InterPro" id="IPR001086">
    <property type="entry name" value="Preph_deHydtase"/>
</dbReference>
<dbReference type="SUPFAM" id="SSF55021">
    <property type="entry name" value="ACT-like"/>
    <property type="match status" value="1"/>
</dbReference>
<dbReference type="FunFam" id="3.40.190.10:FF:000034">
    <property type="entry name" value="Chorismate mutase/prephenate dehydratase"/>
    <property type="match status" value="1"/>
</dbReference>
<keyword evidence="9" id="KW-0963">Cytoplasm</keyword>
<comment type="catalytic activity">
    <reaction evidence="18">
        <text>prephenate + H(+) = 3-phenylpyruvate + CO2 + H2O</text>
        <dbReference type="Rhea" id="RHEA:21648"/>
        <dbReference type="ChEBI" id="CHEBI:15377"/>
        <dbReference type="ChEBI" id="CHEBI:15378"/>
        <dbReference type="ChEBI" id="CHEBI:16526"/>
        <dbReference type="ChEBI" id="CHEBI:18005"/>
        <dbReference type="ChEBI" id="CHEBI:29934"/>
        <dbReference type="EC" id="4.2.1.51"/>
    </reaction>
</comment>
<dbReference type="PIRSF" id="PIRSF001500">
    <property type="entry name" value="Chor_mut_pdt_Ppr"/>
    <property type="match status" value="1"/>
</dbReference>
<evidence type="ECO:0000256" key="8">
    <source>
        <dbReference type="ARBA" id="ARBA00014401"/>
    </source>
</evidence>
<comment type="pathway">
    <text evidence="4">Amino-acid biosynthesis; L-phenylalanine biosynthesis; phenylpyruvate from prephenate: step 1/1.</text>
</comment>
<proteinExistence type="predicted"/>
<evidence type="ECO:0000256" key="12">
    <source>
        <dbReference type="ARBA" id="ARBA00023222"/>
    </source>
</evidence>
<dbReference type="InterPro" id="IPR036979">
    <property type="entry name" value="CM_dom_sf"/>
</dbReference>
<gene>
    <name evidence="23" type="ORF">HNR48_003724</name>
</gene>
<dbReference type="UniPathway" id="UPA00120">
    <property type="reaction ID" value="UER00203"/>
</dbReference>
<feature type="domain" description="Prephenate dehydratase" evidence="21">
    <location>
        <begin position="106"/>
        <end position="282"/>
    </location>
</feature>
<evidence type="ECO:0000256" key="11">
    <source>
        <dbReference type="ARBA" id="ARBA00023141"/>
    </source>
</evidence>
<organism evidence="23 24">
    <name type="scientific">Pseudoteredinibacter isoporae</name>
    <dbReference type="NCBI Taxonomy" id="570281"/>
    <lineage>
        <taxon>Bacteria</taxon>
        <taxon>Pseudomonadati</taxon>
        <taxon>Pseudomonadota</taxon>
        <taxon>Gammaproteobacteria</taxon>
        <taxon>Cellvibrionales</taxon>
        <taxon>Cellvibrionaceae</taxon>
        <taxon>Pseudoteredinibacter</taxon>
    </lineage>
</organism>
<dbReference type="GO" id="GO:0004106">
    <property type="term" value="F:chorismate mutase activity"/>
    <property type="evidence" value="ECO:0007669"/>
    <property type="project" value="UniProtKB-EC"/>
</dbReference>
<dbReference type="PANTHER" id="PTHR21022">
    <property type="entry name" value="PREPHENATE DEHYDRATASE P PROTEIN"/>
    <property type="match status" value="1"/>
</dbReference>
<evidence type="ECO:0000313" key="24">
    <source>
        <dbReference type="Proteomes" id="UP000528457"/>
    </source>
</evidence>
<feature type="domain" description="Chorismate mutase" evidence="20">
    <location>
        <begin position="8"/>
        <end position="106"/>
    </location>
</feature>
<comment type="catalytic activity">
    <reaction evidence="1">
        <text>chorismate = prephenate</text>
        <dbReference type="Rhea" id="RHEA:13897"/>
        <dbReference type="ChEBI" id="CHEBI:29748"/>
        <dbReference type="ChEBI" id="CHEBI:29934"/>
        <dbReference type="EC" id="5.4.99.5"/>
    </reaction>
</comment>
<evidence type="ECO:0000259" key="21">
    <source>
        <dbReference type="PROSITE" id="PS51171"/>
    </source>
</evidence>
<keyword evidence="10" id="KW-0028">Amino-acid biosynthesis</keyword>
<dbReference type="GO" id="GO:0004664">
    <property type="term" value="F:prephenate dehydratase activity"/>
    <property type="evidence" value="ECO:0007669"/>
    <property type="project" value="UniProtKB-EC"/>
</dbReference>
<dbReference type="NCBIfam" id="NF008865">
    <property type="entry name" value="PRK11898.1"/>
    <property type="match status" value="1"/>
</dbReference>
<keyword evidence="14 23" id="KW-0456">Lyase</keyword>
<dbReference type="SUPFAM" id="SSF48600">
    <property type="entry name" value="Chorismate mutase II"/>
    <property type="match status" value="1"/>
</dbReference>
<dbReference type="RefSeq" id="WP_166847878.1">
    <property type="nucleotide sequence ID" value="NZ_JAAONY010000003.1"/>
</dbReference>
<comment type="function">
    <text evidence="2">Catalyzes the Claisen rearrangement of chorismate to prephenate and the decarboxylation/dehydration of prephenate to phenylpyruvate.</text>
</comment>
<dbReference type="Pfam" id="PF00800">
    <property type="entry name" value="PDT"/>
    <property type="match status" value="1"/>
</dbReference>
<dbReference type="Gene3D" id="1.20.59.10">
    <property type="entry name" value="Chorismate mutase"/>
    <property type="match status" value="1"/>
</dbReference>
<dbReference type="Pfam" id="PF01817">
    <property type="entry name" value="CM_2"/>
    <property type="match status" value="1"/>
</dbReference>
<dbReference type="AlphaFoldDB" id="A0A7X0JWA5"/>
<keyword evidence="11" id="KW-0057">Aromatic amino acid biosynthesis</keyword>
<reference evidence="23 24" key="1">
    <citation type="submission" date="2020-08" db="EMBL/GenBank/DDBJ databases">
        <title>Genomic Encyclopedia of Type Strains, Phase IV (KMG-IV): sequencing the most valuable type-strain genomes for metagenomic binning, comparative biology and taxonomic classification.</title>
        <authorList>
            <person name="Goeker M."/>
        </authorList>
    </citation>
    <scope>NUCLEOTIDE SEQUENCE [LARGE SCALE GENOMIC DNA]</scope>
    <source>
        <strain evidence="23 24">DSM 22368</strain>
    </source>
</reference>
<dbReference type="EC" id="4.2.1.51" evidence="7"/>
<evidence type="ECO:0000256" key="6">
    <source>
        <dbReference type="ARBA" id="ARBA00012404"/>
    </source>
</evidence>
<evidence type="ECO:0000256" key="17">
    <source>
        <dbReference type="ARBA" id="ARBA00031520"/>
    </source>
</evidence>
<evidence type="ECO:0000256" key="13">
    <source>
        <dbReference type="ARBA" id="ARBA00023235"/>
    </source>
</evidence>
<evidence type="ECO:0000259" key="22">
    <source>
        <dbReference type="PROSITE" id="PS51671"/>
    </source>
</evidence>
<dbReference type="CDD" id="cd04905">
    <property type="entry name" value="ACT_CM-PDT"/>
    <property type="match status" value="1"/>
</dbReference>
<dbReference type="EC" id="5.4.99.5" evidence="6"/>
<dbReference type="GO" id="GO:0009094">
    <property type="term" value="P:L-phenylalanine biosynthetic process"/>
    <property type="evidence" value="ECO:0007669"/>
    <property type="project" value="UniProtKB-UniPathway"/>
</dbReference>
<dbReference type="Gene3D" id="3.40.190.10">
    <property type="entry name" value="Periplasmic binding protein-like II"/>
    <property type="match status" value="2"/>
</dbReference>
<dbReference type="InterPro" id="IPR018528">
    <property type="entry name" value="Preph_deHydtase_CS"/>
</dbReference>
<accession>A0A7X0JWA5</accession>
<dbReference type="PROSITE" id="PS00858">
    <property type="entry name" value="PREPHENATE_DEHYDR_2"/>
    <property type="match status" value="1"/>
</dbReference>
<dbReference type="InterPro" id="IPR010957">
    <property type="entry name" value="G/b/e-P-prot_chorismate_mutase"/>
</dbReference>
<feature type="site" description="Essential for prephenate dehydratase activity" evidence="19">
    <location>
        <position position="275"/>
    </location>
</feature>
<dbReference type="Proteomes" id="UP000528457">
    <property type="component" value="Unassembled WGS sequence"/>
</dbReference>
<keyword evidence="13 23" id="KW-0413">Isomerase</keyword>
<evidence type="ECO:0000256" key="3">
    <source>
        <dbReference type="ARBA" id="ARBA00004496"/>
    </source>
</evidence>
<evidence type="ECO:0000259" key="20">
    <source>
        <dbReference type="PROSITE" id="PS51168"/>
    </source>
</evidence>
<dbReference type="CDD" id="cd13630">
    <property type="entry name" value="PBP2_PDT_1"/>
    <property type="match status" value="1"/>
</dbReference>
<dbReference type="FunFam" id="3.40.190.10:FF:000029">
    <property type="entry name" value="Chorismate mutase/Prephenate dehydratase"/>
    <property type="match status" value="1"/>
</dbReference>
<name>A0A7X0JWA5_9GAMM</name>
<dbReference type="NCBIfam" id="TIGR01807">
    <property type="entry name" value="CM_P2"/>
    <property type="match status" value="1"/>
</dbReference>
<dbReference type="InParanoid" id="A0A7X0JWA5"/>
<dbReference type="FunCoup" id="A0A7X0JWA5">
    <property type="interactions" value="524"/>
</dbReference>
<sequence>MSEQENTPANEAQLSQLRNEIDRIDNEICQLISERARCAQSVADVKKAALEAAGSTDPVVYYRPEREANVLRKAMSMNNGPLDDEEMARLFREIMSACLALEEPTKVAYLGPEGTFTQQAALKHFGHSAVAMPFSAIDEVFREVEAGAVNYGVVPVENSTEGVVNHTLDNFMGSNLQICGEVELRIHQHLLVSDVTKTDSITRIYSHSQSLAQCRKWLDAHYPNAERVAVSSNADAAKRLKGEWNAAAIAGQMAADLYDLKVHAEKIEDQPDNSTRFLIIGTQKVLASGKDKTSVVVAMRNEPGALHDLLQPFHVYGIDLTRVETRPAASGTWNYVFFIDFSGHIEDAIVKKALDEVGAKAADLRVLGSYPEAVL</sequence>
<evidence type="ECO:0000256" key="16">
    <source>
        <dbReference type="ARBA" id="ARBA00031175"/>
    </source>
</evidence>